<accession>A0AAV2IPQ2</accession>
<gene>
    <name evidence="2" type="ORF">GSLYS_00022262001</name>
</gene>
<protein>
    <recommendedName>
        <fullName evidence="1">NAD-dependent epimerase/dehydratase domain-containing protein</fullName>
    </recommendedName>
</protein>
<feature type="domain" description="NAD-dependent epimerase/dehydratase" evidence="1">
    <location>
        <begin position="3"/>
        <end position="67"/>
    </location>
</feature>
<dbReference type="InterPro" id="IPR001509">
    <property type="entry name" value="Epimerase_deHydtase"/>
</dbReference>
<feature type="non-terminal residue" evidence="2">
    <location>
        <position position="67"/>
    </location>
</feature>
<sequence length="67" mass="7506">NLDILNLQDVQLVEAYDVIIHLAAELDKSPDSAEHVFLTNVEGTVNLLRAMRENTVFIYASTKDVYG</sequence>
<dbReference type="Pfam" id="PF01370">
    <property type="entry name" value="Epimerase"/>
    <property type="match status" value="1"/>
</dbReference>
<dbReference type="InterPro" id="IPR036291">
    <property type="entry name" value="NAD(P)-bd_dom_sf"/>
</dbReference>
<dbReference type="EMBL" id="CAXITT010002278">
    <property type="protein sequence ID" value="CAL1548945.1"/>
    <property type="molecule type" value="Genomic_DNA"/>
</dbReference>
<proteinExistence type="predicted"/>
<comment type="caution">
    <text evidence="2">The sequence shown here is derived from an EMBL/GenBank/DDBJ whole genome shotgun (WGS) entry which is preliminary data.</text>
</comment>
<evidence type="ECO:0000313" key="2">
    <source>
        <dbReference type="EMBL" id="CAL1548945.1"/>
    </source>
</evidence>
<keyword evidence="3" id="KW-1185">Reference proteome</keyword>
<dbReference type="SUPFAM" id="SSF51735">
    <property type="entry name" value="NAD(P)-binding Rossmann-fold domains"/>
    <property type="match status" value="1"/>
</dbReference>
<organism evidence="2 3">
    <name type="scientific">Lymnaea stagnalis</name>
    <name type="common">Great pond snail</name>
    <name type="synonym">Helix stagnalis</name>
    <dbReference type="NCBI Taxonomy" id="6523"/>
    <lineage>
        <taxon>Eukaryota</taxon>
        <taxon>Metazoa</taxon>
        <taxon>Spiralia</taxon>
        <taxon>Lophotrochozoa</taxon>
        <taxon>Mollusca</taxon>
        <taxon>Gastropoda</taxon>
        <taxon>Heterobranchia</taxon>
        <taxon>Euthyneura</taxon>
        <taxon>Panpulmonata</taxon>
        <taxon>Hygrophila</taxon>
        <taxon>Lymnaeoidea</taxon>
        <taxon>Lymnaeidae</taxon>
        <taxon>Lymnaea</taxon>
    </lineage>
</organism>
<dbReference type="Proteomes" id="UP001497497">
    <property type="component" value="Unassembled WGS sequence"/>
</dbReference>
<evidence type="ECO:0000313" key="3">
    <source>
        <dbReference type="Proteomes" id="UP001497497"/>
    </source>
</evidence>
<name>A0AAV2IPQ2_LYMST</name>
<dbReference type="Gene3D" id="3.40.50.720">
    <property type="entry name" value="NAD(P)-binding Rossmann-like Domain"/>
    <property type="match status" value="1"/>
</dbReference>
<dbReference type="AlphaFoldDB" id="A0AAV2IPQ2"/>
<evidence type="ECO:0000259" key="1">
    <source>
        <dbReference type="Pfam" id="PF01370"/>
    </source>
</evidence>
<feature type="non-terminal residue" evidence="2">
    <location>
        <position position="1"/>
    </location>
</feature>
<reference evidence="2 3" key="1">
    <citation type="submission" date="2024-04" db="EMBL/GenBank/DDBJ databases">
        <authorList>
            <consortium name="Genoscope - CEA"/>
            <person name="William W."/>
        </authorList>
    </citation>
    <scope>NUCLEOTIDE SEQUENCE [LARGE SCALE GENOMIC DNA]</scope>
</reference>